<dbReference type="SUPFAM" id="SSF51695">
    <property type="entry name" value="PLC-like phosphodiesterases"/>
    <property type="match status" value="1"/>
</dbReference>
<proteinExistence type="predicted"/>
<dbReference type="InterPro" id="IPR000909">
    <property type="entry name" value="PLipase_C_PInositol-sp_X_dom"/>
</dbReference>
<feature type="domain" description="Phosphatidylinositol-specific phospholipase C X" evidence="1">
    <location>
        <begin position="62"/>
        <end position="228"/>
    </location>
</feature>
<organism evidence="2 3">
    <name type="scientific">Sphaerosporella brunnea</name>
    <dbReference type="NCBI Taxonomy" id="1250544"/>
    <lineage>
        <taxon>Eukaryota</taxon>
        <taxon>Fungi</taxon>
        <taxon>Dikarya</taxon>
        <taxon>Ascomycota</taxon>
        <taxon>Pezizomycotina</taxon>
        <taxon>Pezizomycetes</taxon>
        <taxon>Pezizales</taxon>
        <taxon>Pyronemataceae</taxon>
        <taxon>Sphaerosporella</taxon>
    </lineage>
</organism>
<dbReference type="GO" id="GO:0008081">
    <property type="term" value="F:phosphoric diester hydrolase activity"/>
    <property type="evidence" value="ECO:0007669"/>
    <property type="project" value="InterPro"/>
</dbReference>
<dbReference type="InParanoid" id="A0A5J5FB93"/>
<dbReference type="Gene3D" id="3.20.20.190">
    <property type="entry name" value="Phosphatidylinositol (PI) phosphodiesterase"/>
    <property type="match status" value="1"/>
</dbReference>
<evidence type="ECO:0000313" key="3">
    <source>
        <dbReference type="Proteomes" id="UP000326924"/>
    </source>
</evidence>
<dbReference type="InterPro" id="IPR051057">
    <property type="entry name" value="PI-PLC_domain"/>
</dbReference>
<comment type="caution">
    <text evidence="2">The sequence shown here is derived from an EMBL/GenBank/DDBJ whole genome shotgun (WGS) entry which is preliminary data.</text>
</comment>
<accession>A0A5J5FB93</accession>
<dbReference type="InterPro" id="IPR017946">
    <property type="entry name" value="PLC-like_Pdiesterase_TIM-brl"/>
</dbReference>
<dbReference type="PANTHER" id="PTHR13593">
    <property type="match status" value="1"/>
</dbReference>
<sequence>MASSHSYLQGLWTSGNHELFAMRILTIVLLAAAACVPVETRPTLHPDAAPINMASWQSLLPDNTSLSALSIPGTHDTMSYPRKRRRLPLFTQTQRNDLLTQLRMGVRYLDLRLQHHKNVFTIHHGPTYLHFDLPEVLSIIETFLSTPDATREILLVRLKCNNCHLASKDGAAKGCNGNTREFEDTMEWYVFENPATARWFERWKLWAPPGSGVPTLGEARGKVVFIQNFPGDILFFPIEWGDEEHVLLQDEWTVHRGKQLVSKLKAIRRLWESSSGWDYSSATAKYPLVINHLSASSWAWWPVDVAREVYKALYEWMRTGWDGGGGRPMGVVVGDYVSAAVCRVVVEKNFLEGGAGEAVGEGKREMGMGMDIRRKRGKQE</sequence>
<dbReference type="Proteomes" id="UP000326924">
    <property type="component" value="Unassembled WGS sequence"/>
</dbReference>
<dbReference type="OrthoDB" id="1046782at2759"/>
<name>A0A5J5FB93_9PEZI</name>
<dbReference type="GO" id="GO:0006629">
    <property type="term" value="P:lipid metabolic process"/>
    <property type="evidence" value="ECO:0007669"/>
    <property type="project" value="InterPro"/>
</dbReference>
<gene>
    <name evidence="2" type="ORF">FN846DRAFT_902011</name>
</gene>
<dbReference type="EMBL" id="VXIS01000005">
    <property type="protein sequence ID" value="KAA8914514.1"/>
    <property type="molecule type" value="Genomic_DNA"/>
</dbReference>
<dbReference type="PROSITE" id="PS50007">
    <property type="entry name" value="PIPLC_X_DOMAIN"/>
    <property type="match status" value="1"/>
</dbReference>
<evidence type="ECO:0000259" key="1">
    <source>
        <dbReference type="SMART" id="SM00148"/>
    </source>
</evidence>
<dbReference type="Pfam" id="PF00388">
    <property type="entry name" value="PI-PLC-X"/>
    <property type="match status" value="1"/>
</dbReference>
<dbReference type="PANTHER" id="PTHR13593:SF113">
    <property type="entry name" value="SI:DKEY-266F7.9"/>
    <property type="match status" value="1"/>
</dbReference>
<dbReference type="AlphaFoldDB" id="A0A5J5FB93"/>
<keyword evidence="3" id="KW-1185">Reference proteome</keyword>
<dbReference type="SMART" id="SM00148">
    <property type="entry name" value="PLCXc"/>
    <property type="match status" value="1"/>
</dbReference>
<evidence type="ECO:0000313" key="2">
    <source>
        <dbReference type="EMBL" id="KAA8914514.1"/>
    </source>
</evidence>
<protein>
    <submittedName>
        <fullName evidence="2">PLC-like phosphodiesterase</fullName>
    </submittedName>
</protein>
<reference evidence="2 3" key="1">
    <citation type="submission" date="2019-09" db="EMBL/GenBank/DDBJ databases">
        <title>Draft genome of the ectomycorrhizal ascomycete Sphaerosporella brunnea.</title>
        <authorList>
            <consortium name="DOE Joint Genome Institute"/>
            <person name="Benucci G.M."/>
            <person name="Marozzi G."/>
            <person name="Antonielli L."/>
            <person name="Sanchez S."/>
            <person name="Marco P."/>
            <person name="Wang X."/>
            <person name="Falini L.B."/>
            <person name="Barry K."/>
            <person name="Haridas S."/>
            <person name="Lipzen A."/>
            <person name="Labutti K."/>
            <person name="Grigoriev I.V."/>
            <person name="Murat C."/>
            <person name="Martin F."/>
            <person name="Albertini E."/>
            <person name="Donnini D."/>
            <person name="Bonito G."/>
        </authorList>
    </citation>
    <scope>NUCLEOTIDE SEQUENCE [LARGE SCALE GENOMIC DNA]</scope>
    <source>
        <strain evidence="2 3">Sb_GMNB300</strain>
    </source>
</reference>